<evidence type="ECO:0000259" key="5">
    <source>
        <dbReference type="PROSITE" id="PS50977"/>
    </source>
</evidence>
<protein>
    <submittedName>
        <fullName evidence="6">TetR family transcriptional regulator</fullName>
    </submittedName>
</protein>
<gene>
    <name evidence="6" type="ORF">BX591_12349</name>
</gene>
<dbReference type="Gene3D" id="1.10.357.10">
    <property type="entry name" value="Tetracycline Repressor, domain 2"/>
    <property type="match status" value="1"/>
</dbReference>
<dbReference type="AlphaFoldDB" id="A0A329BTY9"/>
<dbReference type="InterPro" id="IPR036271">
    <property type="entry name" value="Tet_transcr_reg_TetR-rel_C_sf"/>
</dbReference>
<evidence type="ECO:0000256" key="1">
    <source>
        <dbReference type="ARBA" id="ARBA00023015"/>
    </source>
</evidence>
<keyword evidence="2 4" id="KW-0238">DNA-binding</keyword>
<dbReference type="EMBL" id="QLTK01000023">
    <property type="protein sequence ID" value="RAS22584.1"/>
    <property type="molecule type" value="Genomic_DNA"/>
</dbReference>
<organism evidence="6 7">
    <name type="scientific">Paraburkholderia bryophila</name>
    <dbReference type="NCBI Taxonomy" id="420952"/>
    <lineage>
        <taxon>Bacteria</taxon>
        <taxon>Pseudomonadati</taxon>
        <taxon>Pseudomonadota</taxon>
        <taxon>Betaproteobacteria</taxon>
        <taxon>Burkholderiales</taxon>
        <taxon>Burkholderiaceae</taxon>
        <taxon>Paraburkholderia</taxon>
    </lineage>
</organism>
<keyword evidence="1" id="KW-0805">Transcription regulation</keyword>
<feature type="domain" description="HTH tetR-type" evidence="5">
    <location>
        <begin position="39"/>
        <end position="99"/>
    </location>
</feature>
<dbReference type="InterPro" id="IPR009057">
    <property type="entry name" value="Homeodomain-like_sf"/>
</dbReference>
<comment type="caution">
    <text evidence="6">The sequence shown here is derived from an EMBL/GenBank/DDBJ whole genome shotgun (WGS) entry which is preliminary data.</text>
</comment>
<dbReference type="SUPFAM" id="SSF48498">
    <property type="entry name" value="Tetracyclin repressor-like, C-terminal domain"/>
    <property type="match status" value="1"/>
</dbReference>
<dbReference type="SUPFAM" id="SSF46689">
    <property type="entry name" value="Homeodomain-like"/>
    <property type="match status" value="1"/>
</dbReference>
<reference evidence="6 7" key="1">
    <citation type="submission" date="2018-06" db="EMBL/GenBank/DDBJ databases">
        <title>Genomic Encyclopedia of Type Strains, Phase III (KMG-III): the genomes of soil and plant-associated and newly described type strains.</title>
        <authorList>
            <person name="Whitman W."/>
        </authorList>
    </citation>
    <scope>NUCLEOTIDE SEQUENCE [LARGE SCALE GENOMIC DNA]</scope>
    <source>
        <strain evidence="6 7">LMG 23644</strain>
    </source>
</reference>
<dbReference type="PANTHER" id="PTHR47506">
    <property type="entry name" value="TRANSCRIPTIONAL REGULATORY PROTEIN"/>
    <property type="match status" value="1"/>
</dbReference>
<evidence type="ECO:0000256" key="2">
    <source>
        <dbReference type="ARBA" id="ARBA00023125"/>
    </source>
</evidence>
<keyword evidence="3" id="KW-0804">Transcription</keyword>
<sequence length="232" mass="24798">MSHSAILHVDRHAHFQYYVHHADCQDAVNEMGYSQAQKAESRQRVLETASRQIREEGIGALGVADCMRRAGLTHGAFYGHFSSRDALIVEALEYAVTQSRQRIAALNTASGKGGAKAKEPLQAMAELFLSDRHVKDPGNGCALCSLAGEARHASPEVRDRLTQYVHSLTSQIARTLAGPSESMALGIVATIVGAVTLARAVDEDKLAKAILASSLALIVAQNKDARQAGTLA</sequence>
<dbReference type="Gene3D" id="1.10.10.60">
    <property type="entry name" value="Homeodomain-like"/>
    <property type="match status" value="1"/>
</dbReference>
<evidence type="ECO:0000313" key="6">
    <source>
        <dbReference type="EMBL" id="RAS22584.1"/>
    </source>
</evidence>
<proteinExistence type="predicted"/>
<accession>A0A329BTY9</accession>
<dbReference type="Pfam" id="PF00440">
    <property type="entry name" value="TetR_N"/>
    <property type="match status" value="1"/>
</dbReference>
<dbReference type="PANTHER" id="PTHR47506:SF7">
    <property type="entry name" value="TRANSCRIPTIONAL REGULATORY PROTEIN"/>
    <property type="match status" value="1"/>
</dbReference>
<evidence type="ECO:0000256" key="3">
    <source>
        <dbReference type="ARBA" id="ARBA00023163"/>
    </source>
</evidence>
<feature type="DNA-binding region" description="H-T-H motif" evidence="4">
    <location>
        <begin position="62"/>
        <end position="81"/>
    </location>
</feature>
<dbReference type="InterPro" id="IPR001647">
    <property type="entry name" value="HTH_TetR"/>
</dbReference>
<name>A0A329BTY9_9BURK</name>
<dbReference type="PROSITE" id="PS50977">
    <property type="entry name" value="HTH_TETR_2"/>
    <property type="match status" value="1"/>
</dbReference>
<evidence type="ECO:0000313" key="7">
    <source>
        <dbReference type="Proteomes" id="UP000248918"/>
    </source>
</evidence>
<dbReference type="Proteomes" id="UP000248918">
    <property type="component" value="Unassembled WGS sequence"/>
</dbReference>
<dbReference type="PRINTS" id="PR00455">
    <property type="entry name" value="HTHTETR"/>
</dbReference>
<evidence type="ECO:0000256" key="4">
    <source>
        <dbReference type="PROSITE-ProRule" id="PRU00335"/>
    </source>
</evidence>
<dbReference type="GO" id="GO:0003677">
    <property type="term" value="F:DNA binding"/>
    <property type="evidence" value="ECO:0007669"/>
    <property type="project" value="UniProtKB-UniRule"/>
</dbReference>